<accession>A0A4Y9JVQ7</accession>
<gene>
    <name evidence="1" type="ORF">E4T80_08250</name>
</gene>
<dbReference type="OrthoDB" id="5675937at2"/>
<name>A0A4Y9JVQ7_9PAST</name>
<dbReference type="EMBL" id="SPPA01000017">
    <property type="protein sequence ID" value="TFV09578.1"/>
    <property type="molecule type" value="Genomic_DNA"/>
</dbReference>
<evidence type="ECO:0000313" key="1">
    <source>
        <dbReference type="EMBL" id="TFV09578.1"/>
    </source>
</evidence>
<dbReference type="PROSITE" id="PS51257">
    <property type="entry name" value="PROKAR_LIPOPROTEIN"/>
    <property type="match status" value="1"/>
</dbReference>
<dbReference type="AlphaFoldDB" id="A0A4Y9JVQ7"/>
<comment type="caution">
    <text evidence="1">The sequence shown here is derived from an EMBL/GenBank/DDBJ whole genome shotgun (WGS) entry which is preliminary data.</text>
</comment>
<reference evidence="1 2" key="1">
    <citation type="submission" date="2019-03" db="EMBL/GenBank/DDBJ databases">
        <title>Diversity of the mouse oral microbiome.</title>
        <authorList>
            <person name="Joseph S."/>
            <person name="Aduse-Opoku J."/>
            <person name="Curtis M."/>
            <person name="Wade W."/>
            <person name="Hashim A."/>
        </authorList>
    </citation>
    <scope>NUCLEOTIDE SEQUENCE [LARGE SCALE GENOMIC DNA]</scope>
    <source>
        <strain evidence="1 2">WT12</strain>
    </source>
</reference>
<sequence>MLRKIALLSGLLTGCSVQHGQFAVPTEVRFADKVFEMALDNQLDEMRQILYLPQGSAKNPDNWQQGFLIFLDRNAQGRTLAERQRLRQQSFAKQPHTQANVHLAGNELRSQVLYPPTARFHNYQLEVTRGREFACGFGQMQFADKRSDFAKNRQQPTAYLRILEELAQRLAQLPWLMECRK</sequence>
<proteinExistence type="predicted"/>
<dbReference type="RefSeq" id="WP_135057204.1">
    <property type="nucleotide sequence ID" value="NZ_JADGLC010000017.1"/>
</dbReference>
<organism evidence="1 2">
    <name type="scientific">Muribacter muris</name>
    <dbReference type="NCBI Taxonomy" id="67855"/>
    <lineage>
        <taxon>Bacteria</taxon>
        <taxon>Pseudomonadati</taxon>
        <taxon>Pseudomonadota</taxon>
        <taxon>Gammaproteobacteria</taxon>
        <taxon>Pasteurellales</taxon>
        <taxon>Pasteurellaceae</taxon>
        <taxon>Muribacter</taxon>
    </lineage>
</organism>
<protein>
    <submittedName>
        <fullName evidence="1">ABC transporter ATPase</fullName>
    </submittedName>
</protein>
<evidence type="ECO:0000313" key="2">
    <source>
        <dbReference type="Proteomes" id="UP000297396"/>
    </source>
</evidence>
<dbReference type="Proteomes" id="UP000297396">
    <property type="component" value="Unassembled WGS sequence"/>
</dbReference>